<proteinExistence type="predicted"/>
<keyword evidence="2" id="KW-1185">Reference proteome</keyword>
<evidence type="ECO:0000313" key="1">
    <source>
        <dbReference type="EMBL" id="GGM84873.1"/>
    </source>
</evidence>
<sequence length="156" mass="17237">MSENRTLDLAARQAASLRSLADMIEANPELAENFSGYKNTIAITVHTDLFDRVGSLARFARACKAAGATVAKEIDDKWHNVVATFANSVEVTMLAYREEVCERVVVGTREVVEEVPDPEAMAAVPTVKRKRTEEIVRWECRPLLAQDSDETRDGAA</sequence>
<comment type="caution">
    <text evidence="1">The sequence shown here is derived from an EMBL/GenBank/DDBJ whole genome shotgun (WGS) entry which is preliminary data.</text>
</comment>
<dbReference type="AlphaFoldDB" id="A0A8J3CFA6"/>
<accession>A0A8J3CFA6</accession>
<reference evidence="1" key="2">
    <citation type="submission" date="2020-09" db="EMBL/GenBank/DDBJ databases">
        <authorList>
            <person name="Sun Q."/>
            <person name="Zhou Y."/>
        </authorList>
    </citation>
    <scope>NUCLEOTIDE SEQUENCE</scope>
    <source>
        <strain evidence="1">CGMCC 4.5737</strain>
    </source>
</reference>
<gene>
    <name evidence="1" type="ORF">GCM10012275_64520</name>
</gene>
<dbReference type="RefSeq" id="WP_189062229.1">
    <property type="nucleotide sequence ID" value="NZ_BMMK01000084.1"/>
</dbReference>
<dbReference type="Proteomes" id="UP000637578">
    <property type="component" value="Unassembled WGS sequence"/>
</dbReference>
<organism evidence="1 2">
    <name type="scientific">Longimycelium tulufanense</name>
    <dbReference type="NCBI Taxonomy" id="907463"/>
    <lineage>
        <taxon>Bacteria</taxon>
        <taxon>Bacillati</taxon>
        <taxon>Actinomycetota</taxon>
        <taxon>Actinomycetes</taxon>
        <taxon>Pseudonocardiales</taxon>
        <taxon>Pseudonocardiaceae</taxon>
        <taxon>Longimycelium</taxon>
    </lineage>
</organism>
<evidence type="ECO:0000313" key="2">
    <source>
        <dbReference type="Proteomes" id="UP000637578"/>
    </source>
</evidence>
<dbReference type="EMBL" id="BMMK01000084">
    <property type="protein sequence ID" value="GGM84873.1"/>
    <property type="molecule type" value="Genomic_DNA"/>
</dbReference>
<protein>
    <submittedName>
        <fullName evidence="1">Uncharacterized protein</fullName>
    </submittedName>
</protein>
<reference evidence="1" key="1">
    <citation type="journal article" date="2014" name="Int. J. Syst. Evol. Microbiol.">
        <title>Complete genome sequence of Corynebacterium casei LMG S-19264T (=DSM 44701T), isolated from a smear-ripened cheese.</title>
        <authorList>
            <consortium name="US DOE Joint Genome Institute (JGI-PGF)"/>
            <person name="Walter F."/>
            <person name="Albersmeier A."/>
            <person name="Kalinowski J."/>
            <person name="Ruckert C."/>
        </authorList>
    </citation>
    <scope>NUCLEOTIDE SEQUENCE</scope>
    <source>
        <strain evidence="1">CGMCC 4.5737</strain>
    </source>
</reference>
<name>A0A8J3CFA6_9PSEU</name>